<sequence>MGMGSFSNVYYGELQRHGGEVDVVAVKFSRKITGLSSMLASHEAKVLSMLSHRNINRYFGVMEDECIPECGLVLEFVEAELVEYALCNQALLPDIVRQMLNGVQHIHSSCIIHGDISPGNIRVKTNGIIVITDFGLSRFDGQPPSCSTVHGLNPRYVAPEVLELADEMFRPTKSSDIYSLGMIILQTFSVRYSSVANTNDAGNTARDLSLPFNQFPPRTLSASLFYHLLSGNTPRLDDYEDVRDNIPLRIVLERCWTKESDRPSIGDLLGMWEVIYPRVEER</sequence>
<keyword evidence="3" id="KW-0547">Nucleotide-binding</keyword>
<dbReference type="InterPro" id="IPR011009">
    <property type="entry name" value="Kinase-like_dom_sf"/>
</dbReference>
<keyword evidence="8" id="KW-1185">Reference proteome</keyword>
<evidence type="ECO:0000259" key="6">
    <source>
        <dbReference type="PROSITE" id="PS50011"/>
    </source>
</evidence>
<dbReference type="EMBL" id="ML210390">
    <property type="protein sequence ID" value="TFK18592.1"/>
    <property type="molecule type" value="Genomic_DNA"/>
</dbReference>
<evidence type="ECO:0000256" key="3">
    <source>
        <dbReference type="ARBA" id="ARBA00022741"/>
    </source>
</evidence>
<dbReference type="SUPFAM" id="SSF56112">
    <property type="entry name" value="Protein kinase-like (PK-like)"/>
    <property type="match status" value="1"/>
</dbReference>
<keyword evidence="5" id="KW-0067">ATP-binding</keyword>
<dbReference type="EC" id="2.7.11.1" evidence="1"/>
<dbReference type="AlphaFoldDB" id="A0A5C3KF60"/>
<organism evidence="7 8">
    <name type="scientific">Coprinopsis marcescibilis</name>
    <name type="common">Agaric fungus</name>
    <name type="synonym">Psathyrella marcescibilis</name>
    <dbReference type="NCBI Taxonomy" id="230819"/>
    <lineage>
        <taxon>Eukaryota</taxon>
        <taxon>Fungi</taxon>
        <taxon>Dikarya</taxon>
        <taxon>Basidiomycota</taxon>
        <taxon>Agaricomycotina</taxon>
        <taxon>Agaricomycetes</taxon>
        <taxon>Agaricomycetidae</taxon>
        <taxon>Agaricales</taxon>
        <taxon>Agaricineae</taxon>
        <taxon>Psathyrellaceae</taxon>
        <taxon>Coprinopsis</taxon>
    </lineage>
</organism>
<dbReference type="GO" id="GO:0000045">
    <property type="term" value="P:autophagosome assembly"/>
    <property type="evidence" value="ECO:0007669"/>
    <property type="project" value="TreeGrafter"/>
</dbReference>
<dbReference type="GO" id="GO:0004674">
    <property type="term" value="F:protein serine/threonine kinase activity"/>
    <property type="evidence" value="ECO:0007669"/>
    <property type="project" value="UniProtKB-EC"/>
</dbReference>
<dbReference type="GO" id="GO:0005776">
    <property type="term" value="C:autophagosome"/>
    <property type="evidence" value="ECO:0007669"/>
    <property type="project" value="TreeGrafter"/>
</dbReference>
<evidence type="ECO:0000256" key="2">
    <source>
        <dbReference type="ARBA" id="ARBA00022679"/>
    </source>
</evidence>
<dbReference type="GO" id="GO:0010506">
    <property type="term" value="P:regulation of autophagy"/>
    <property type="evidence" value="ECO:0007669"/>
    <property type="project" value="InterPro"/>
</dbReference>
<proteinExistence type="predicted"/>
<dbReference type="Proteomes" id="UP000307440">
    <property type="component" value="Unassembled WGS sequence"/>
</dbReference>
<evidence type="ECO:0000256" key="1">
    <source>
        <dbReference type="ARBA" id="ARBA00012513"/>
    </source>
</evidence>
<evidence type="ECO:0000256" key="5">
    <source>
        <dbReference type="ARBA" id="ARBA00022840"/>
    </source>
</evidence>
<accession>A0A5C3KF60</accession>
<dbReference type="PANTHER" id="PTHR24348">
    <property type="entry name" value="SERINE/THREONINE-PROTEIN KINASE UNC-51-RELATED"/>
    <property type="match status" value="1"/>
</dbReference>
<dbReference type="GO" id="GO:0000407">
    <property type="term" value="C:phagophore assembly site"/>
    <property type="evidence" value="ECO:0007669"/>
    <property type="project" value="TreeGrafter"/>
</dbReference>
<dbReference type="GO" id="GO:0016020">
    <property type="term" value="C:membrane"/>
    <property type="evidence" value="ECO:0007669"/>
    <property type="project" value="TreeGrafter"/>
</dbReference>
<gene>
    <name evidence="7" type="ORF">FA15DRAFT_627821</name>
</gene>
<feature type="domain" description="Protein kinase" evidence="6">
    <location>
        <begin position="1"/>
        <end position="279"/>
    </location>
</feature>
<protein>
    <recommendedName>
        <fullName evidence="1">non-specific serine/threonine protein kinase</fullName>
        <ecNumber evidence="1">2.7.11.1</ecNumber>
    </recommendedName>
</protein>
<name>A0A5C3KF60_COPMA</name>
<dbReference type="Gene3D" id="1.10.510.10">
    <property type="entry name" value="Transferase(Phosphotransferase) domain 1"/>
    <property type="match status" value="1"/>
</dbReference>
<dbReference type="PANTHER" id="PTHR24348:SF22">
    <property type="entry name" value="NON-SPECIFIC SERINE_THREONINE PROTEIN KINASE"/>
    <property type="match status" value="1"/>
</dbReference>
<dbReference type="PROSITE" id="PS50011">
    <property type="entry name" value="PROTEIN_KINASE_DOM"/>
    <property type="match status" value="1"/>
</dbReference>
<dbReference type="STRING" id="230819.A0A5C3KF60"/>
<reference evidence="7 8" key="1">
    <citation type="journal article" date="2019" name="Nat. Ecol. Evol.">
        <title>Megaphylogeny resolves global patterns of mushroom evolution.</title>
        <authorList>
            <person name="Varga T."/>
            <person name="Krizsan K."/>
            <person name="Foldi C."/>
            <person name="Dima B."/>
            <person name="Sanchez-Garcia M."/>
            <person name="Sanchez-Ramirez S."/>
            <person name="Szollosi G.J."/>
            <person name="Szarkandi J.G."/>
            <person name="Papp V."/>
            <person name="Albert L."/>
            <person name="Andreopoulos W."/>
            <person name="Angelini C."/>
            <person name="Antonin V."/>
            <person name="Barry K.W."/>
            <person name="Bougher N.L."/>
            <person name="Buchanan P."/>
            <person name="Buyck B."/>
            <person name="Bense V."/>
            <person name="Catcheside P."/>
            <person name="Chovatia M."/>
            <person name="Cooper J."/>
            <person name="Damon W."/>
            <person name="Desjardin D."/>
            <person name="Finy P."/>
            <person name="Geml J."/>
            <person name="Haridas S."/>
            <person name="Hughes K."/>
            <person name="Justo A."/>
            <person name="Karasinski D."/>
            <person name="Kautmanova I."/>
            <person name="Kiss B."/>
            <person name="Kocsube S."/>
            <person name="Kotiranta H."/>
            <person name="LaButti K.M."/>
            <person name="Lechner B.E."/>
            <person name="Liimatainen K."/>
            <person name="Lipzen A."/>
            <person name="Lukacs Z."/>
            <person name="Mihaltcheva S."/>
            <person name="Morgado L.N."/>
            <person name="Niskanen T."/>
            <person name="Noordeloos M.E."/>
            <person name="Ohm R.A."/>
            <person name="Ortiz-Santana B."/>
            <person name="Ovrebo C."/>
            <person name="Racz N."/>
            <person name="Riley R."/>
            <person name="Savchenko A."/>
            <person name="Shiryaev A."/>
            <person name="Soop K."/>
            <person name="Spirin V."/>
            <person name="Szebenyi C."/>
            <person name="Tomsovsky M."/>
            <person name="Tulloss R.E."/>
            <person name="Uehling J."/>
            <person name="Grigoriev I.V."/>
            <person name="Vagvolgyi C."/>
            <person name="Papp T."/>
            <person name="Martin F.M."/>
            <person name="Miettinen O."/>
            <person name="Hibbett D.S."/>
            <person name="Nagy L.G."/>
        </authorList>
    </citation>
    <scope>NUCLEOTIDE SEQUENCE [LARGE SCALE GENOMIC DNA]</scope>
    <source>
        <strain evidence="7 8">CBS 121175</strain>
    </source>
</reference>
<evidence type="ECO:0000313" key="7">
    <source>
        <dbReference type="EMBL" id="TFK18592.1"/>
    </source>
</evidence>
<dbReference type="InterPro" id="IPR045269">
    <property type="entry name" value="Atg1-like"/>
</dbReference>
<keyword evidence="4 7" id="KW-0418">Kinase</keyword>
<evidence type="ECO:0000313" key="8">
    <source>
        <dbReference type="Proteomes" id="UP000307440"/>
    </source>
</evidence>
<dbReference type="Pfam" id="PF00069">
    <property type="entry name" value="Pkinase"/>
    <property type="match status" value="1"/>
</dbReference>
<dbReference type="InterPro" id="IPR000719">
    <property type="entry name" value="Prot_kinase_dom"/>
</dbReference>
<evidence type="ECO:0000256" key="4">
    <source>
        <dbReference type="ARBA" id="ARBA00022777"/>
    </source>
</evidence>
<keyword evidence="2" id="KW-0808">Transferase</keyword>
<dbReference type="GO" id="GO:0005524">
    <property type="term" value="F:ATP binding"/>
    <property type="evidence" value="ECO:0007669"/>
    <property type="project" value="UniProtKB-KW"/>
</dbReference>
<dbReference type="CDD" id="cd00180">
    <property type="entry name" value="PKc"/>
    <property type="match status" value="1"/>
</dbReference>
<dbReference type="OrthoDB" id="4062651at2759"/>
<dbReference type="GO" id="GO:0005829">
    <property type="term" value="C:cytosol"/>
    <property type="evidence" value="ECO:0007669"/>
    <property type="project" value="TreeGrafter"/>
</dbReference>